<gene>
    <name evidence="1" type="ORF">GCM10009789_41650</name>
</gene>
<proteinExistence type="predicted"/>
<comment type="caution">
    <text evidence="1">The sequence shown here is derived from an EMBL/GenBank/DDBJ whole genome shotgun (WGS) entry which is preliminary data.</text>
</comment>
<organism evidence="1 2">
    <name type="scientific">Kribbella sancticallisti</name>
    <dbReference type="NCBI Taxonomy" id="460087"/>
    <lineage>
        <taxon>Bacteria</taxon>
        <taxon>Bacillati</taxon>
        <taxon>Actinomycetota</taxon>
        <taxon>Actinomycetes</taxon>
        <taxon>Propionibacteriales</taxon>
        <taxon>Kribbellaceae</taxon>
        <taxon>Kribbella</taxon>
    </lineage>
</organism>
<name>A0ABP4PJY0_9ACTN</name>
<accession>A0ABP4PJY0</accession>
<dbReference type="Proteomes" id="UP001500393">
    <property type="component" value="Unassembled WGS sequence"/>
</dbReference>
<sequence length="167" mass="18617">MSERPEHLGVPRLFVSARIHLNRALEQRRECIRRWDEIRQQGPFSAWLEKSREDTVELWCAYRPSALQLRAIDEAAGILLSEVKSAMDAAVLSLLHLLAGAEVAREDGVTEGSAVRIGVRSEGAPPMPPRQSKVELYAGLRRDSRAVFRTGLWSVSTASVGAPFSRR</sequence>
<protein>
    <submittedName>
        <fullName evidence="1">Uncharacterized protein</fullName>
    </submittedName>
</protein>
<reference evidence="2" key="1">
    <citation type="journal article" date="2019" name="Int. J. Syst. Evol. Microbiol.">
        <title>The Global Catalogue of Microorganisms (GCM) 10K type strain sequencing project: providing services to taxonomists for standard genome sequencing and annotation.</title>
        <authorList>
            <consortium name="The Broad Institute Genomics Platform"/>
            <consortium name="The Broad Institute Genome Sequencing Center for Infectious Disease"/>
            <person name="Wu L."/>
            <person name="Ma J."/>
        </authorList>
    </citation>
    <scope>NUCLEOTIDE SEQUENCE [LARGE SCALE GENOMIC DNA]</scope>
    <source>
        <strain evidence="2">JCM 14969</strain>
    </source>
</reference>
<keyword evidence="2" id="KW-1185">Reference proteome</keyword>
<evidence type="ECO:0000313" key="2">
    <source>
        <dbReference type="Proteomes" id="UP001500393"/>
    </source>
</evidence>
<dbReference type="EMBL" id="BAAAOS010000026">
    <property type="protein sequence ID" value="GAA1583536.1"/>
    <property type="molecule type" value="Genomic_DNA"/>
</dbReference>
<evidence type="ECO:0000313" key="1">
    <source>
        <dbReference type="EMBL" id="GAA1583536.1"/>
    </source>
</evidence>
<dbReference type="RefSeq" id="WP_344216315.1">
    <property type="nucleotide sequence ID" value="NZ_BAAAOS010000026.1"/>
</dbReference>